<accession>A0A6J2KLB2</accession>
<keyword evidence="2" id="KW-1185">Reference proteome</keyword>
<keyword evidence="1" id="KW-0812">Transmembrane</keyword>
<name>A0A6J2KLB2_BOMMA</name>
<organism evidence="2 3">
    <name type="scientific">Bombyx mandarina</name>
    <name type="common">Wild silk moth</name>
    <name type="synonym">Wild silkworm</name>
    <dbReference type="NCBI Taxonomy" id="7092"/>
    <lineage>
        <taxon>Eukaryota</taxon>
        <taxon>Metazoa</taxon>
        <taxon>Ecdysozoa</taxon>
        <taxon>Arthropoda</taxon>
        <taxon>Hexapoda</taxon>
        <taxon>Insecta</taxon>
        <taxon>Pterygota</taxon>
        <taxon>Neoptera</taxon>
        <taxon>Endopterygota</taxon>
        <taxon>Lepidoptera</taxon>
        <taxon>Glossata</taxon>
        <taxon>Ditrysia</taxon>
        <taxon>Bombycoidea</taxon>
        <taxon>Bombycidae</taxon>
        <taxon>Bombycinae</taxon>
        <taxon>Bombyx</taxon>
    </lineage>
</organism>
<feature type="transmembrane region" description="Helical" evidence="1">
    <location>
        <begin position="90"/>
        <end position="114"/>
    </location>
</feature>
<dbReference type="KEGG" id="bman:114251004"/>
<dbReference type="AlphaFoldDB" id="A0A6J2KLB2"/>
<evidence type="ECO:0000313" key="3">
    <source>
        <dbReference type="RefSeq" id="XP_028040949.1"/>
    </source>
</evidence>
<feature type="transmembrane region" description="Helical" evidence="1">
    <location>
        <begin position="51"/>
        <end position="84"/>
    </location>
</feature>
<sequence>MEINKDTAFLIVVKMSFRSLHNSYCTTSEKFLNASKVLIESLLRKPLAMTLIAAWLLNLLLISTFFSVTVILMTSTIFLVIVFLEGVLFFWIFYMCCVIMTLLALLIISTIGFLQHVYETLYGTEPRIVNISVL</sequence>
<dbReference type="Proteomes" id="UP000504629">
    <property type="component" value="Unplaced"/>
</dbReference>
<keyword evidence="1" id="KW-0472">Membrane</keyword>
<evidence type="ECO:0000256" key="1">
    <source>
        <dbReference type="SAM" id="Phobius"/>
    </source>
</evidence>
<dbReference type="RefSeq" id="XP_028040949.1">
    <property type="nucleotide sequence ID" value="XM_028185148.1"/>
</dbReference>
<reference evidence="3" key="1">
    <citation type="submission" date="2025-08" db="UniProtKB">
        <authorList>
            <consortium name="RefSeq"/>
        </authorList>
    </citation>
    <scope>IDENTIFICATION</scope>
    <source>
        <tissue evidence="3">Silk gland</tissue>
    </source>
</reference>
<protein>
    <submittedName>
        <fullName evidence="3">Uncharacterized protein LOC114251004</fullName>
    </submittedName>
</protein>
<dbReference type="GeneID" id="114251004"/>
<gene>
    <name evidence="3" type="primary">LOC114251004</name>
</gene>
<keyword evidence="1" id="KW-1133">Transmembrane helix</keyword>
<proteinExistence type="predicted"/>
<evidence type="ECO:0000313" key="2">
    <source>
        <dbReference type="Proteomes" id="UP000504629"/>
    </source>
</evidence>